<dbReference type="Gene3D" id="3.40.50.1820">
    <property type="entry name" value="alpha/beta hydrolase"/>
    <property type="match status" value="1"/>
</dbReference>
<dbReference type="InterPro" id="IPR029058">
    <property type="entry name" value="AB_hydrolase_fold"/>
</dbReference>
<comment type="similarity">
    <text evidence="1">Belongs to the type-B carboxylesterase/lipase family.</text>
</comment>
<dbReference type="EMBL" id="OZ035842">
    <property type="protein sequence ID" value="CAL1595503.1"/>
    <property type="molecule type" value="Genomic_DNA"/>
</dbReference>
<dbReference type="PANTHER" id="PTHR11559">
    <property type="entry name" value="CARBOXYLESTERASE"/>
    <property type="match status" value="1"/>
</dbReference>
<evidence type="ECO:0000256" key="1">
    <source>
        <dbReference type="ARBA" id="ARBA00005964"/>
    </source>
</evidence>
<proteinExistence type="inferred from homology"/>
<evidence type="ECO:0000259" key="2">
    <source>
        <dbReference type="Pfam" id="PF00135"/>
    </source>
</evidence>
<protein>
    <recommendedName>
        <fullName evidence="2">Carboxylesterase type B domain-containing protein</fullName>
    </recommendedName>
</protein>
<evidence type="ECO:0000313" key="3">
    <source>
        <dbReference type="EMBL" id="CAL1595503.1"/>
    </source>
</evidence>
<evidence type="ECO:0000313" key="4">
    <source>
        <dbReference type="Proteomes" id="UP001497482"/>
    </source>
</evidence>
<accession>A0AAV2L4B5</accession>
<gene>
    <name evidence="3" type="ORF">KC01_LOCUS24297</name>
</gene>
<sequence>MAPPNWTEGMTREEVMGVLSIFYPIEPKYVALNLIIDEYSGKSEDPITLRKTVAEVLGDLIFTIPGVTTINAHTDVGAPVYVYEYNFTPQSIRNLRPDFVGSDHGDDLFSVFGFCFTTQDVTMLECSKEEEDLSLRIMKIWANFARTGSPNGDGLVHWPQYGPEENYMFIDMQQEVRQGLRKDRFVFLTETLPKTLQELAKKNHVEL</sequence>
<reference evidence="3 4" key="1">
    <citation type="submission" date="2024-04" db="EMBL/GenBank/DDBJ databases">
        <authorList>
            <person name="Waldvogel A.-M."/>
            <person name="Schoenle A."/>
        </authorList>
    </citation>
    <scope>NUCLEOTIDE SEQUENCE [LARGE SCALE GENOMIC DNA]</scope>
</reference>
<feature type="domain" description="Carboxylesterase type B" evidence="2">
    <location>
        <begin position="32"/>
        <end position="187"/>
    </location>
</feature>
<dbReference type="Pfam" id="PF00135">
    <property type="entry name" value="COesterase"/>
    <property type="match status" value="1"/>
</dbReference>
<dbReference type="Proteomes" id="UP001497482">
    <property type="component" value="Chromosome 20"/>
</dbReference>
<dbReference type="SUPFAM" id="SSF53474">
    <property type="entry name" value="alpha/beta-Hydrolases"/>
    <property type="match status" value="1"/>
</dbReference>
<dbReference type="InterPro" id="IPR002018">
    <property type="entry name" value="CarbesteraseB"/>
</dbReference>
<dbReference type="AlphaFoldDB" id="A0AAV2L4B5"/>
<dbReference type="InterPro" id="IPR050309">
    <property type="entry name" value="Type-B_Carboxylest/Lipase"/>
</dbReference>
<keyword evidence="4" id="KW-1185">Reference proteome</keyword>
<organism evidence="3 4">
    <name type="scientific">Knipowitschia caucasica</name>
    <name type="common">Caucasian dwarf goby</name>
    <name type="synonym">Pomatoschistus caucasicus</name>
    <dbReference type="NCBI Taxonomy" id="637954"/>
    <lineage>
        <taxon>Eukaryota</taxon>
        <taxon>Metazoa</taxon>
        <taxon>Chordata</taxon>
        <taxon>Craniata</taxon>
        <taxon>Vertebrata</taxon>
        <taxon>Euteleostomi</taxon>
        <taxon>Actinopterygii</taxon>
        <taxon>Neopterygii</taxon>
        <taxon>Teleostei</taxon>
        <taxon>Neoteleostei</taxon>
        <taxon>Acanthomorphata</taxon>
        <taxon>Gobiaria</taxon>
        <taxon>Gobiiformes</taxon>
        <taxon>Gobioidei</taxon>
        <taxon>Gobiidae</taxon>
        <taxon>Gobiinae</taxon>
        <taxon>Knipowitschia</taxon>
    </lineage>
</organism>
<name>A0AAV2L4B5_KNICA</name>